<comment type="caution">
    <text evidence="4">The sequence shown here is derived from an EMBL/GenBank/DDBJ whole genome shotgun (WGS) entry which is preliminary data.</text>
</comment>
<evidence type="ECO:0000256" key="1">
    <source>
        <dbReference type="SAM" id="MobiDB-lite"/>
    </source>
</evidence>
<dbReference type="EMBL" id="JAPWTJ010000576">
    <property type="protein sequence ID" value="KAJ8977202.1"/>
    <property type="molecule type" value="Genomic_DNA"/>
</dbReference>
<dbReference type="InterPro" id="IPR004875">
    <property type="entry name" value="DDE_SF_endonuclease_dom"/>
</dbReference>
<feature type="compositionally biased region" description="Low complexity" evidence="1">
    <location>
        <begin position="602"/>
        <end position="612"/>
    </location>
</feature>
<reference evidence="4" key="1">
    <citation type="journal article" date="2023" name="Insect Mol. Biol.">
        <title>Genome sequencing provides insights into the evolution of gene families encoding plant cell wall-degrading enzymes in longhorned beetles.</title>
        <authorList>
            <person name="Shin N.R."/>
            <person name="Okamura Y."/>
            <person name="Kirsch R."/>
            <person name="Pauchet Y."/>
        </authorList>
    </citation>
    <scope>NUCLEOTIDE SEQUENCE</scope>
    <source>
        <strain evidence="4">MMC_N1</strain>
    </source>
</reference>
<proteinExistence type="predicted"/>
<protein>
    <recommendedName>
        <fullName evidence="6">DDE-1 domain-containing protein</fullName>
    </recommendedName>
</protein>
<dbReference type="InterPro" id="IPR036397">
    <property type="entry name" value="RNaseH_sf"/>
</dbReference>
<dbReference type="PANTHER" id="PTHR19303:SF74">
    <property type="entry name" value="POGO TRANSPOSABLE ELEMENT WITH KRAB DOMAIN"/>
    <property type="match status" value="1"/>
</dbReference>
<evidence type="ECO:0008006" key="6">
    <source>
        <dbReference type="Google" id="ProtNLM"/>
    </source>
</evidence>
<dbReference type="Gene3D" id="3.30.420.10">
    <property type="entry name" value="Ribonuclease H-like superfamily/Ribonuclease H"/>
    <property type="match status" value="1"/>
</dbReference>
<dbReference type="PANTHER" id="PTHR19303">
    <property type="entry name" value="TRANSPOSON"/>
    <property type="match status" value="1"/>
</dbReference>
<sequence>MQNTDQTRVRNPRIAIDNTAAQICSEIEQTDRPRRKSEEIKSVAQNAAKIHTEVSSFVDEGGFTNSLEKVRNKSLNANKASQIYRIPYRTLRRRIAANNSSKMTLGKHPSLGIEYEKRLVKHIQRLQDSGLARTAQIVCHIAYSFAKSLGKEHIFGPKGSKEERAEKVKDCLARAKGMNRVKVAQFYNLLEDNLVTHNLQDKPNKIFNMDETGIQLINKPGKVVAIKGSKCVHSVTSKEKGETISLIACNNAEGVFLPPVLIMKGVRSFDSRLNGLPQGTSIYMNKKFSYINSDLFLKWMKEIFLPRKPEGKVLLILDGHSSHASYDVIQLANENDIIILYLPSHTTQAQPLDKSFFKVLKEYYKQEAQDWMVTNKEKKISRDSVGIVIGNAWKGAATSKKRNAIPDYFFSISDALQNNNATVVKEASVDKNFLENDNYIFLFNGDGNDVAFETENNEITQSTSNMLIEEVPAETPSKILFEVALVPQIPCGTSKYKQSVKILIHDVSIVKPGMSVKCGKSQKVAKNKEERATVATSVVRSIYRRRRGDVGKIALVRENPIAVKTVPTQWVRLITTALFSEPGDTGLAVDRWITEKFRSRKAGGTARTTTAKGRGRNYAQRNTGRGPRASAYKKAQDLFLKNRKALVDTLLAGKPLDQPSTEHPTMQSQRAWEGNNEVGQWTKRLIPDVRRWAKCRHRRCDYYTTQGLTGHGSFKAYTKRIGKTEDEECIYCGAIDTVEHTLFQCERWERVRNESSRKMGLALSPENLVNEMINDQKQWIIGQEMIRRIMEEKEKEERASQEKGRRRERE</sequence>
<dbReference type="InterPro" id="IPR050863">
    <property type="entry name" value="CenT-Element_Derived"/>
</dbReference>
<gene>
    <name evidence="4" type="ORF">NQ317_011213</name>
</gene>
<feature type="domain" description="DDE-1" evidence="2">
    <location>
        <begin position="245"/>
        <end position="381"/>
    </location>
</feature>
<keyword evidence="5" id="KW-1185">Reference proteome</keyword>
<dbReference type="Proteomes" id="UP001162164">
    <property type="component" value="Unassembled WGS sequence"/>
</dbReference>
<dbReference type="Pfam" id="PF03184">
    <property type="entry name" value="DDE_1"/>
    <property type="match status" value="1"/>
</dbReference>
<dbReference type="Pfam" id="PF05225">
    <property type="entry name" value="HTH_psq"/>
    <property type="match status" value="1"/>
</dbReference>
<evidence type="ECO:0000259" key="2">
    <source>
        <dbReference type="Pfam" id="PF03184"/>
    </source>
</evidence>
<evidence type="ECO:0000259" key="3">
    <source>
        <dbReference type="Pfam" id="PF05225"/>
    </source>
</evidence>
<feature type="domain" description="HTH psq-type" evidence="3">
    <location>
        <begin position="65"/>
        <end position="101"/>
    </location>
</feature>
<dbReference type="Gene3D" id="1.10.10.60">
    <property type="entry name" value="Homeodomain-like"/>
    <property type="match status" value="1"/>
</dbReference>
<evidence type="ECO:0000313" key="5">
    <source>
        <dbReference type="Proteomes" id="UP001162164"/>
    </source>
</evidence>
<evidence type="ECO:0000313" key="4">
    <source>
        <dbReference type="EMBL" id="KAJ8977202.1"/>
    </source>
</evidence>
<dbReference type="InterPro" id="IPR007889">
    <property type="entry name" value="HTH_Psq"/>
</dbReference>
<organism evidence="4 5">
    <name type="scientific">Molorchus minor</name>
    <dbReference type="NCBI Taxonomy" id="1323400"/>
    <lineage>
        <taxon>Eukaryota</taxon>
        <taxon>Metazoa</taxon>
        <taxon>Ecdysozoa</taxon>
        <taxon>Arthropoda</taxon>
        <taxon>Hexapoda</taxon>
        <taxon>Insecta</taxon>
        <taxon>Pterygota</taxon>
        <taxon>Neoptera</taxon>
        <taxon>Endopterygota</taxon>
        <taxon>Coleoptera</taxon>
        <taxon>Polyphaga</taxon>
        <taxon>Cucujiformia</taxon>
        <taxon>Chrysomeloidea</taxon>
        <taxon>Cerambycidae</taxon>
        <taxon>Lamiinae</taxon>
        <taxon>Monochamini</taxon>
        <taxon>Molorchus</taxon>
    </lineage>
</organism>
<feature type="region of interest" description="Disordered" evidence="1">
    <location>
        <begin position="600"/>
        <end position="627"/>
    </location>
</feature>
<name>A0ABQ9JH40_9CUCU</name>
<accession>A0ABQ9JH40</accession>